<dbReference type="OrthoDB" id="9977870at2759"/>
<dbReference type="PROSITE" id="PS51873">
    <property type="entry name" value="TRIAD"/>
    <property type="match status" value="1"/>
</dbReference>
<evidence type="ECO:0000256" key="4">
    <source>
        <dbReference type="ARBA" id="ARBA00022723"/>
    </source>
</evidence>
<dbReference type="GO" id="GO:0008270">
    <property type="term" value="F:zinc ion binding"/>
    <property type="evidence" value="ECO:0007669"/>
    <property type="project" value="UniProtKB-KW"/>
</dbReference>
<dbReference type="PANTHER" id="PTHR11685">
    <property type="entry name" value="RBR FAMILY RING FINGER AND IBR DOMAIN-CONTAINING"/>
    <property type="match status" value="1"/>
</dbReference>
<protein>
    <recommendedName>
        <fullName evidence="2">RBR-type E3 ubiquitin transferase</fullName>
        <ecNumber evidence="2">2.3.2.31</ecNumber>
    </recommendedName>
</protein>
<dbReference type="SUPFAM" id="SSF57850">
    <property type="entry name" value="RING/U-box"/>
    <property type="match status" value="2"/>
</dbReference>
<dbReference type="Gene3D" id="1.20.120.1750">
    <property type="match status" value="1"/>
</dbReference>
<dbReference type="GO" id="GO:0016567">
    <property type="term" value="P:protein ubiquitination"/>
    <property type="evidence" value="ECO:0007669"/>
    <property type="project" value="InterPro"/>
</dbReference>
<evidence type="ECO:0000256" key="9">
    <source>
        <dbReference type="SAM" id="MobiDB-lite"/>
    </source>
</evidence>
<dbReference type="EMBL" id="ML122252">
    <property type="protein sequence ID" value="RPD65691.1"/>
    <property type="molecule type" value="Genomic_DNA"/>
</dbReference>
<dbReference type="InterPro" id="IPR044066">
    <property type="entry name" value="TRIAD_supradom"/>
</dbReference>
<name>A0A5C2SQD0_9APHY</name>
<evidence type="ECO:0000313" key="12">
    <source>
        <dbReference type="Proteomes" id="UP000313359"/>
    </source>
</evidence>
<dbReference type="Pfam" id="PF01485">
    <property type="entry name" value="IBR"/>
    <property type="match status" value="1"/>
</dbReference>
<keyword evidence="5" id="KW-0677">Repeat</keyword>
<keyword evidence="8" id="KW-0862">Zinc</keyword>
<keyword evidence="4" id="KW-0479">Metal-binding</keyword>
<feature type="region of interest" description="Disordered" evidence="9">
    <location>
        <begin position="80"/>
        <end position="103"/>
    </location>
</feature>
<feature type="region of interest" description="Disordered" evidence="9">
    <location>
        <begin position="443"/>
        <end position="503"/>
    </location>
</feature>
<proteinExistence type="predicted"/>
<accession>A0A5C2SQD0</accession>
<organism evidence="11 12">
    <name type="scientific">Lentinus tigrinus ALCF2SS1-6</name>
    <dbReference type="NCBI Taxonomy" id="1328759"/>
    <lineage>
        <taxon>Eukaryota</taxon>
        <taxon>Fungi</taxon>
        <taxon>Dikarya</taxon>
        <taxon>Basidiomycota</taxon>
        <taxon>Agaricomycotina</taxon>
        <taxon>Agaricomycetes</taxon>
        <taxon>Polyporales</taxon>
        <taxon>Polyporaceae</taxon>
        <taxon>Lentinus</taxon>
    </lineage>
</organism>
<sequence>MSTARHSRSTGIESDLHREIARLSVNDIEQLVRTEGDGRTSRPDTDARLALRLAIEEARALEAFERDRALALRMQTGEDWPGTLPRVNTERPPPAPTRAGPTVQTPAVAARNPFIRQPVLERAQTPGRISATRPANASRAEGGWFATMWNWWFGNAAAGTFTNASPSPAPPPALSVPVNAAQHNRLTGHDCVSCMDPIRGVEVRTPCGHYYDKTCILELFEAAMKDESLFPPRCCRQRIPFASVSSYMGAASVTKLRERTLEFGTQKRVYCAKPSCSRFLGKQYEGNLPYIRVPRFQCTAPGCTTVTCSSCKNEVKSGLMHQCQASNADDHVLAMGQRSGWARCPGCETMIELNMGCYHMTCRCRTEFCYLCRALWKTCACAQWDERRLLAAAEARAEAQIRFGGPQRAPVHPPREPPAPAAPAAPIARPPVVEERLQGLRRDVLAAQPPLPRPNAASTITRTHTTRPQAPPAGASSSRAAPRPLPSSSTRPATVSQSQSTTAADPYSIVEALRAITEDTQTRLRPQAANKRDREELVQHWMERLRVDHDCNHGAWTYRRGAGKCEVCHDRLPLYLFRCNGCEMMACRRCRWNRL</sequence>
<evidence type="ECO:0000256" key="6">
    <source>
        <dbReference type="ARBA" id="ARBA00022771"/>
    </source>
</evidence>
<dbReference type="GO" id="GO:0061630">
    <property type="term" value="F:ubiquitin protein ligase activity"/>
    <property type="evidence" value="ECO:0007669"/>
    <property type="project" value="UniProtKB-EC"/>
</dbReference>
<feature type="region of interest" description="Disordered" evidence="9">
    <location>
        <begin position="404"/>
        <end position="430"/>
    </location>
</feature>
<evidence type="ECO:0000256" key="8">
    <source>
        <dbReference type="ARBA" id="ARBA00022833"/>
    </source>
</evidence>
<dbReference type="InterPro" id="IPR031127">
    <property type="entry name" value="E3_UB_ligase_RBR"/>
</dbReference>
<evidence type="ECO:0000256" key="5">
    <source>
        <dbReference type="ARBA" id="ARBA00022737"/>
    </source>
</evidence>
<dbReference type="CDD" id="cd22584">
    <property type="entry name" value="Rcat_RBR_unk"/>
    <property type="match status" value="1"/>
</dbReference>
<dbReference type="Gene3D" id="3.30.40.10">
    <property type="entry name" value="Zinc/RING finger domain, C3HC4 (zinc finger)"/>
    <property type="match status" value="1"/>
</dbReference>
<feature type="compositionally biased region" description="Low complexity" evidence="9">
    <location>
        <begin position="472"/>
        <end position="493"/>
    </location>
</feature>
<evidence type="ECO:0000256" key="3">
    <source>
        <dbReference type="ARBA" id="ARBA00022679"/>
    </source>
</evidence>
<dbReference type="InterPro" id="IPR013083">
    <property type="entry name" value="Znf_RING/FYVE/PHD"/>
</dbReference>
<comment type="catalytic activity">
    <reaction evidence="1">
        <text>[E2 ubiquitin-conjugating enzyme]-S-ubiquitinyl-L-cysteine + [acceptor protein]-L-lysine = [E2 ubiquitin-conjugating enzyme]-L-cysteine + [acceptor protein]-N(6)-ubiquitinyl-L-lysine.</text>
        <dbReference type="EC" id="2.3.2.31"/>
    </reaction>
</comment>
<dbReference type="AlphaFoldDB" id="A0A5C2SQD0"/>
<keyword evidence="12" id="KW-1185">Reference proteome</keyword>
<evidence type="ECO:0000256" key="7">
    <source>
        <dbReference type="ARBA" id="ARBA00022786"/>
    </source>
</evidence>
<keyword evidence="3" id="KW-0808">Transferase</keyword>
<evidence type="ECO:0000259" key="10">
    <source>
        <dbReference type="PROSITE" id="PS51873"/>
    </source>
</evidence>
<dbReference type="STRING" id="1328759.A0A5C2SQD0"/>
<keyword evidence="6" id="KW-0863">Zinc-finger</keyword>
<dbReference type="EC" id="2.3.2.31" evidence="2"/>
<evidence type="ECO:0000256" key="1">
    <source>
        <dbReference type="ARBA" id="ARBA00001798"/>
    </source>
</evidence>
<keyword evidence="7" id="KW-0833">Ubl conjugation pathway</keyword>
<gene>
    <name evidence="11" type="ORF">L227DRAFT_218960</name>
</gene>
<evidence type="ECO:0000313" key="11">
    <source>
        <dbReference type="EMBL" id="RPD65691.1"/>
    </source>
</evidence>
<reference evidence="11" key="1">
    <citation type="journal article" date="2018" name="Genome Biol. Evol.">
        <title>Genomics and development of Lentinus tigrinus, a white-rot wood-decaying mushroom with dimorphic fruiting bodies.</title>
        <authorList>
            <person name="Wu B."/>
            <person name="Xu Z."/>
            <person name="Knudson A."/>
            <person name="Carlson A."/>
            <person name="Chen N."/>
            <person name="Kovaka S."/>
            <person name="LaButti K."/>
            <person name="Lipzen A."/>
            <person name="Pennachio C."/>
            <person name="Riley R."/>
            <person name="Schakwitz W."/>
            <person name="Umezawa K."/>
            <person name="Ohm R.A."/>
            <person name="Grigoriev I.V."/>
            <person name="Nagy L.G."/>
            <person name="Gibbons J."/>
            <person name="Hibbett D."/>
        </authorList>
    </citation>
    <scope>NUCLEOTIDE SEQUENCE [LARGE SCALE GENOMIC DNA]</scope>
    <source>
        <strain evidence="11">ALCF2SS1-6</strain>
    </source>
</reference>
<dbReference type="Proteomes" id="UP000313359">
    <property type="component" value="Unassembled WGS sequence"/>
</dbReference>
<evidence type="ECO:0000256" key="2">
    <source>
        <dbReference type="ARBA" id="ARBA00012251"/>
    </source>
</evidence>
<feature type="domain" description="RING-type" evidence="10">
    <location>
        <begin position="184"/>
        <end position="385"/>
    </location>
</feature>
<feature type="compositionally biased region" description="Polar residues" evidence="9">
    <location>
        <begin position="494"/>
        <end position="503"/>
    </location>
</feature>
<dbReference type="InterPro" id="IPR002867">
    <property type="entry name" value="IBR_dom"/>
</dbReference>